<organism evidence="3 4">
    <name type="scientific">Iris pallida</name>
    <name type="common">Sweet iris</name>
    <dbReference type="NCBI Taxonomy" id="29817"/>
    <lineage>
        <taxon>Eukaryota</taxon>
        <taxon>Viridiplantae</taxon>
        <taxon>Streptophyta</taxon>
        <taxon>Embryophyta</taxon>
        <taxon>Tracheophyta</taxon>
        <taxon>Spermatophyta</taxon>
        <taxon>Magnoliopsida</taxon>
        <taxon>Liliopsida</taxon>
        <taxon>Asparagales</taxon>
        <taxon>Iridaceae</taxon>
        <taxon>Iridoideae</taxon>
        <taxon>Irideae</taxon>
        <taxon>Iris</taxon>
    </lineage>
</organism>
<dbReference type="Pfam" id="PF13041">
    <property type="entry name" value="PPR_2"/>
    <property type="match status" value="1"/>
</dbReference>
<dbReference type="NCBIfam" id="TIGR00756">
    <property type="entry name" value="PPR"/>
    <property type="match status" value="2"/>
</dbReference>
<dbReference type="Pfam" id="PF13812">
    <property type="entry name" value="PPR_3"/>
    <property type="match status" value="1"/>
</dbReference>
<keyword evidence="1" id="KW-0677">Repeat</keyword>
<dbReference type="PANTHER" id="PTHR47859">
    <property type="entry name" value="PENTATRICOPEPTIDE REPEAT-CONTAINING PROTEIN"/>
    <property type="match status" value="1"/>
</dbReference>
<dbReference type="InterPro" id="IPR011990">
    <property type="entry name" value="TPR-like_helical_dom_sf"/>
</dbReference>
<keyword evidence="4" id="KW-1185">Reference proteome</keyword>
<reference evidence="3" key="1">
    <citation type="journal article" date="2023" name="GigaByte">
        <title>Genome assembly of the bearded iris, Iris pallida Lam.</title>
        <authorList>
            <person name="Bruccoleri R.E."/>
            <person name="Oakeley E.J."/>
            <person name="Faust A.M.E."/>
            <person name="Altorfer M."/>
            <person name="Dessus-Babus S."/>
            <person name="Burckhardt D."/>
            <person name="Oertli M."/>
            <person name="Naumann U."/>
            <person name="Petersen F."/>
            <person name="Wong J."/>
        </authorList>
    </citation>
    <scope>NUCLEOTIDE SEQUENCE</scope>
    <source>
        <strain evidence="3">GSM-AAB239-AS_SAM_17_03QT</strain>
    </source>
</reference>
<feature type="repeat" description="PPR" evidence="2">
    <location>
        <begin position="667"/>
        <end position="701"/>
    </location>
</feature>
<dbReference type="EMBL" id="JANAVB010034415">
    <property type="protein sequence ID" value="KAJ6807015.1"/>
    <property type="molecule type" value="Genomic_DNA"/>
</dbReference>
<name>A0AAX6ETB7_IRIPA</name>
<accession>A0AAX6ETB7</accession>
<evidence type="ECO:0000256" key="2">
    <source>
        <dbReference type="PROSITE-ProRule" id="PRU00708"/>
    </source>
</evidence>
<dbReference type="PANTHER" id="PTHR47859:SF1">
    <property type="entry name" value="PENTATRICOPEPTIDE REPEAT-CONTAINING PROTEIN"/>
    <property type="match status" value="1"/>
</dbReference>
<sequence>MNRHMWRFARRSVSASRNVPKHQTIVQSNYLEKTESSQASSSSQEHNILGWRWKRGVGYEQLHIVNALRLGKRERASKMLLNLGQASGSLGSDDFAYILNYCAEAPDPLFVMETWRLMEKKAIDVSKNCCRYIILAFIKGGYLKEAFNWLIFFGESDFAHALLPLYNIMLSECGNRQNFVDAVRCLELMEGRLMGKSEKTYCELLKLAVLQKNLSAVHDLWKDCISHYSPSIVTLRKFVWSFTRLGDLESAYKVLQHMLAFAAHESDSIRLSTVGKCQSSRLDIPIPSVNDLPYKIFELRGSTCSLNFLIEATKDSRGVLGEIFQDQSKEENHSLHNTAESPILGECILNLPHGNHTSDVSLAGNNGSNVVEKDGLIDIDMESTSRQGPEVSVLKEGAPVKVEKLLLLSFNNLIHASALAKNYKLVEHLFLQMHDHKLEPSPDTYDGLVKAAIYGKGVAYGMKVVEFMMKRNIKPYNDTFAALSTAHSKILQLDIAEAFLEKISDSQPKYIIPFNMFLVACDVMDVPERAVRILAKLKHLNIKPNIRTYENLFSLFCTVNVPYEDGNILSHVDVSKRVNVIEKDMIRRGVQHSYTSMTNLIRALGAEGMIEEMLRYLSRAENALENIDSCQRSDMYNIVLHALVKAKDTNNAIEVFKTMRLYGFPANVATYSMMIECCSILSCFKSACGLVSIMIRDGFYPQTLTYTSLIKVLLANDDFDQALSLMDQAISEGNQLDIILFNAILKQAYSKGRIDIIELIVEHIHREKIRPDPSTCCYTFSAYVENGFFSTGMEALQVLSLRMISKEDNRILDEQKAAFEDLVCSEDSDVELRIVEIFEGSQEYIATGLLSLRWCAINGVSLTWSPEESLWAKRLSNSFDLSRRKT</sequence>
<gene>
    <name evidence="3" type="ORF">M6B38_107010</name>
</gene>
<dbReference type="AlphaFoldDB" id="A0AAX6ETB7"/>
<dbReference type="Pfam" id="PF01535">
    <property type="entry name" value="PPR"/>
    <property type="match status" value="1"/>
</dbReference>
<dbReference type="PROSITE" id="PS51375">
    <property type="entry name" value="PPR"/>
    <property type="match status" value="2"/>
</dbReference>
<evidence type="ECO:0000313" key="4">
    <source>
        <dbReference type="Proteomes" id="UP001140949"/>
    </source>
</evidence>
<evidence type="ECO:0000313" key="3">
    <source>
        <dbReference type="EMBL" id="KAJ6807015.1"/>
    </source>
</evidence>
<dbReference type="InterPro" id="IPR002885">
    <property type="entry name" value="PPR_rpt"/>
</dbReference>
<feature type="repeat" description="PPR" evidence="2">
    <location>
        <begin position="632"/>
        <end position="666"/>
    </location>
</feature>
<protein>
    <submittedName>
        <fullName evidence="3">Pentatricopeptide repeat-containing protein isoform X1</fullName>
    </submittedName>
</protein>
<evidence type="ECO:0000256" key="1">
    <source>
        <dbReference type="ARBA" id="ARBA00022737"/>
    </source>
</evidence>
<comment type="caution">
    <text evidence="3">The sequence shown here is derived from an EMBL/GenBank/DDBJ whole genome shotgun (WGS) entry which is preliminary data.</text>
</comment>
<dbReference type="Gene3D" id="1.25.40.10">
    <property type="entry name" value="Tetratricopeptide repeat domain"/>
    <property type="match status" value="4"/>
</dbReference>
<dbReference type="Proteomes" id="UP001140949">
    <property type="component" value="Unassembled WGS sequence"/>
</dbReference>
<proteinExistence type="predicted"/>
<reference evidence="3" key="2">
    <citation type="submission" date="2023-04" db="EMBL/GenBank/DDBJ databases">
        <authorList>
            <person name="Bruccoleri R.E."/>
            <person name="Oakeley E.J."/>
            <person name="Faust A.-M."/>
            <person name="Dessus-Babus S."/>
            <person name="Altorfer M."/>
            <person name="Burckhardt D."/>
            <person name="Oertli M."/>
            <person name="Naumann U."/>
            <person name="Petersen F."/>
            <person name="Wong J."/>
        </authorList>
    </citation>
    <scope>NUCLEOTIDE SEQUENCE</scope>
    <source>
        <strain evidence="3">GSM-AAB239-AS_SAM_17_03QT</strain>
        <tissue evidence="3">Leaf</tissue>
    </source>
</reference>